<dbReference type="CDD" id="cd02440">
    <property type="entry name" value="AdoMet_MTases"/>
    <property type="match status" value="1"/>
</dbReference>
<evidence type="ECO:0000256" key="1">
    <source>
        <dbReference type="ARBA" id="ARBA00022552"/>
    </source>
</evidence>
<feature type="binding site" evidence="6">
    <location>
        <position position="108"/>
    </location>
    <ligand>
        <name>S-adenosyl-L-methionine</name>
        <dbReference type="ChEBI" id="CHEBI:59789"/>
    </ligand>
</feature>
<keyword evidence="5 6" id="KW-0694">RNA-binding</keyword>
<dbReference type="InterPro" id="IPR020598">
    <property type="entry name" value="rRNA_Ade_methylase_Trfase_N"/>
</dbReference>
<dbReference type="GO" id="GO:0000179">
    <property type="term" value="F:rRNA (adenine-N6,N6-)-dimethyltransferase activity"/>
    <property type="evidence" value="ECO:0007669"/>
    <property type="project" value="UniProtKB-UniRule"/>
</dbReference>
<feature type="binding site" evidence="6">
    <location>
        <position position="87"/>
    </location>
    <ligand>
        <name>S-adenosyl-L-methionine</name>
        <dbReference type="ChEBI" id="CHEBI:59789"/>
    </ligand>
</feature>
<keyword evidence="3 6" id="KW-0808">Transferase</keyword>
<dbReference type="SMART" id="SM00650">
    <property type="entry name" value="rADc"/>
    <property type="match status" value="1"/>
</dbReference>
<evidence type="ECO:0000256" key="7">
    <source>
        <dbReference type="RuleBase" id="RU362106"/>
    </source>
</evidence>
<accession>A0A023B8J8</accession>
<dbReference type="EC" id="2.1.1.-" evidence="7"/>
<dbReference type="FunFam" id="3.40.50.150:FF:000081">
    <property type="entry name" value="rRNA adenine N(6)-methyltransferase"/>
    <property type="match status" value="1"/>
</dbReference>
<dbReference type="PANTHER" id="PTHR11727">
    <property type="entry name" value="DIMETHYLADENOSINE TRANSFERASE"/>
    <property type="match status" value="1"/>
</dbReference>
<organism evidence="9 10">
    <name type="scientific">Gregarina niphandrodes</name>
    <name type="common">Septate eugregarine</name>
    <dbReference type="NCBI Taxonomy" id="110365"/>
    <lineage>
        <taxon>Eukaryota</taxon>
        <taxon>Sar</taxon>
        <taxon>Alveolata</taxon>
        <taxon>Apicomplexa</taxon>
        <taxon>Conoidasida</taxon>
        <taxon>Gregarinasina</taxon>
        <taxon>Eugregarinorida</taxon>
        <taxon>Gregarinidae</taxon>
        <taxon>Gregarina</taxon>
    </lineage>
</organism>
<evidence type="ECO:0000313" key="10">
    <source>
        <dbReference type="Proteomes" id="UP000019763"/>
    </source>
</evidence>
<reference evidence="9" key="1">
    <citation type="submission" date="2013-12" db="EMBL/GenBank/DDBJ databases">
        <authorList>
            <person name="Omoto C.K."/>
            <person name="Sibley D."/>
            <person name="Venepally P."/>
            <person name="Hadjithomas M."/>
            <person name="Karamycheva S."/>
            <person name="Brunk B."/>
            <person name="Roos D."/>
            <person name="Caler E."/>
            <person name="Lorenzi H."/>
        </authorList>
    </citation>
    <scope>NUCLEOTIDE SEQUENCE</scope>
</reference>
<feature type="binding site" evidence="6">
    <location>
        <position position="150"/>
    </location>
    <ligand>
        <name>S-adenosyl-L-methionine</name>
        <dbReference type="ChEBI" id="CHEBI:59789"/>
    </ligand>
</feature>
<dbReference type="InterPro" id="IPR029063">
    <property type="entry name" value="SAM-dependent_MTases_sf"/>
</dbReference>
<dbReference type="GO" id="GO:0003723">
    <property type="term" value="F:RNA binding"/>
    <property type="evidence" value="ECO:0007669"/>
    <property type="project" value="UniProtKB-UniRule"/>
</dbReference>
<dbReference type="InterPro" id="IPR001737">
    <property type="entry name" value="KsgA/Erm"/>
</dbReference>
<keyword evidence="10" id="KW-1185">Reference proteome</keyword>
<evidence type="ECO:0000256" key="5">
    <source>
        <dbReference type="ARBA" id="ARBA00022884"/>
    </source>
</evidence>
<evidence type="ECO:0000313" key="9">
    <source>
        <dbReference type="EMBL" id="EZG69274.1"/>
    </source>
</evidence>
<dbReference type="VEuPathDB" id="CryptoDB:GNI_058890"/>
<feature type="binding site" evidence="6">
    <location>
        <position position="135"/>
    </location>
    <ligand>
        <name>S-adenosyl-L-methionine</name>
        <dbReference type="ChEBI" id="CHEBI:59789"/>
    </ligand>
</feature>
<feature type="binding site" evidence="6">
    <location>
        <position position="62"/>
    </location>
    <ligand>
        <name>S-adenosyl-L-methionine</name>
        <dbReference type="ChEBI" id="CHEBI:59789"/>
    </ligand>
</feature>
<feature type="domain" description="Ribosomal RNA adenine methylase transferase N-terminal" evidence="8">
    <location>
        <begin position="67"/>
        <end position="235"/>
    </location>
</feature>
<gene>
    <name evidence="9" type="ORF">GNI_058890</name>
</gene>
<evidence type="ECO:0000256" key="3">
    <source>
        <dbReference type="ARBA" id="ARBA00022679"/>
    </source>
</evidence>
<keyword evidence="2 6" id="KW-0489">Methyltransferase</keyword>
<keyword evidence="1 7" id="KW-0698">rRNA processing</keyword>
<dbReference type="PROSITE" id="PS51689">
    <property type="entry name" value="SAM_RNA_A_N6_MT"/>
    <property type="match status" value="1"/>
</dbReference>
<dbReference type="NCBIfam" id="TIGR00755">
    <property type="entry name" value="ksgA"/>
    <property type="match status" value="1"/>
</dbReference>
<dbReference type="AlphaFoldDB" id="A0A023B8J8"/>
<dbReference type="Gene3D" id="1.10.8.480">
    <property type="match status" value="1"/>
</dbReference>
<dbReference type="Pfam" id="PF00398">
    <property type="entry name" value="RrnaAD"/>
    <property type="match status" value="1"/>
</dbReference>
<comment type="caution">
    <text evidence="9">The sequence shown here is derived from an EMBL/GenBank/DDBJ whole genome shotgun (WGS) entry which is preliminary data.</text>
</comment>
<protein>
    <recommendedName>
        <fullName evidence="7">rRNA adenine N(6)-methyltransferase</fullName>
        <ecNumber evidence="7">2.1.1.-</ecNumber>
    </recommendedName>
</protein>
<dbReference type="eggNOG" id="KOG0820">
    <property type="taxonomic scope" value="Eukaryota"/>
</dbReference>
<evidence type="ECO:0000256" key="6">
    <source>
        <dbReference type="PROSITE-ProRule" id="PRU01026"/>
    </source>
</evidence>
<name>A0A023B8J8_GRENI</name>
<dbReference type="EMBL" id="AFNH02000448">
    <property type="protein sequence ID" value="EZG69274.1"/>
    <property type="molecule type" value="Genomic_DNA"/>
</dbReference>
<dbReference type="OrthoDB" id="74991at2759"/>
<dbReference type="RefSeq" id="XP_011134452.1">
    <property type="nucleotide sequence ID" value="XM_011136150.1"/>
</dbReference>
<feature type="binding site" evidence="6">
    <location>
        <position position="60"/>
    </location>
    <ligand>
        <name>S-adenosyl-L-methionine</name>
        <dbReference type="ChEBI" id="CHEBI:59789"/>
    </ligand>
</feature>
<dbReference type="Gene3D" id="3.40.50.150">
    <property type="entry name" value="Vaccinia Virus protein VP39"/>
    <property type="match status" value="1"/>
</dbReference>
<evidence type="ECO:0000256" key="2">
    <source>
        <dbReference type="ARBA" id="ARBA00022603"/>
    </source>
</evidence>
<dbReference type="InterPro" id="IPR011530">
    <property type="entry name" value="rRNA_adenine_dimethylase"/>
</dbReference>
<proteinExistence type="inferred from homology"/>
<dbReference type="SUPFAM" id="SSF53335">
    <property type="entry name" value="S-adenosyl-L-methionine-dependent methyltransferases"/>
    <property type="match status" value="1"/>
</dbReference>
<evidence type="ECO:0000259" key="8">
    <source>
        <dbReference type="SMART" id="SM00650"/>
    </source>
</evidence>
<sequence length="391" mass="43473">MGKHRLLKGAKGVSFPAAGSLKEAAVAVLKKGKGEKVRSQEDGSKKGKMTMKLEKKHGQHLLKNPGIVKKIIEAADIKKSDVVLEIGPGTGNLTMKLCGLARKVRAIDIDVRMTAEVKKRVLSAGYTNLEVVHCDALKADFGEFSVCTANLPYQISSPFVFKMITVPHTYRAAVLMFQKEFGERLVAKPHDKFYCRLSVNTQLFFKVTRVCHVSAGSFNPPPKVDSIVIKLVPVKQKYQNLNYLQWDAMLRIAFSRKRKTLAAAFTSGKSVRKTHSFIEGINGKRVELRTFKDHIRQLLESIPYKADHSEDVVTFAQKRAVELSIPDLLVLLHTFSKAGIIFPVQTSNKNVSSINLDATTEADQVVPLSCFADDDDDDDDEVDEVDEVIMN</sequence>
<dbReference type="Proteomes" id="UP000019763">
    <property type="component" value="Unassembled WGS sequence"/>
</dbReference>
<keyword evidence="4 6" id="KW-0949">S-adenosyl-L-methionine</keyword>
<comment type="similarity">
    <text evidence="6 7">Belongs to the class I-like SAM-binding methyltransferase superfamily. rRNA adenine N(6)-methyltransferase family.</text>
</comment>
<evidence type="ECO:0000256" key="4">
    <source>
        <dbReference type="ARBA" id="ARBA00022691"/>
    </source>
</evidence>
<dbReference type="GeneID" id="22912153"/>
<dbReference type="PANTHER" id="PTHR11727:SF7">
    <property type="entry name" value="DIMETHYLADENOSINE TRANSFERASE-RELATED"/>
    <property type="match status" value="1"/>
</dbReference>